<feature type="domain" description="Major facilitator superfamily (MFS) profile" evidence="7">
    <location>
        <begin position="1"/>
        <end position="118"/>
    </location>
</feature>
<accession>A0ABR3ZLT1</accession>
<sequence>MPAFTKRYGKYNAATDTYSISAPLQSAGSFLPTAGLVIGALLCFAISDRIGRRGAMIATSIMYLIAIIIEVTSNSYAQIVVSRFLNSIPQGMSASLLPAYQSECSPASCHVALVGLYT</sequence>
<feature type="transmembrane region" description="Helical" evidence="6">
    <location>
        <begin position="27"/>
        <end position="47"/>
    </location>
</feature>
<dbReference type="Pfam" id="PF00083">
    <property type="entry name" value="Sugar_tr"/>
    <property type="match status" value="1"/>
</dbReference>
<keyword evidence="4 6" id="KW-1133">Transmembrane helix</keyword>
<evidence type="ECO:0000256" key="3">
    <source>
        <dbReference type="ARBA" id="ARBA00022692"/>
    </source>
</evidence>
<dbReference type="InterPro" id="IPR005828">
    <property type="entry name" value="MFS_sugar_transport-like"/>
</dbReference>
<comment type="similarity">
    <text evidence="2">Belongs to the major facilitator superfamily. Sugar transporter (TC 2.A.1.1) family.</text>
</comment>
<dbReference type="Proteomes" id="UP001583186">
    <property type="component" value="Unassembled WGS sequence"/>
</dbReference>
<protein>
    <submittedName>
        <fullName evidence="8">Plasma membrane low glucose sensor</fullName>
    </submittedName>
</protein>
<organism evidence="8 9">
    <name type="scientific">Sporothrix stenoceras</name>
    <dbReference type="NCBI Taxonomy" id="5173"/>
    <lineage>
        <taxon>Eukaryota</taxon>
        <taxon>Fungi</taxon>
        <taxon>Dikarya</taxon>
        <taxon>Ascomycota</taxon>
        <taxon>Pezizomycotina</taxon>
        <taxon>Sordariomycetes</taxon>
        <taxon>Sordariomycetidae</taxon>
        <taxon>Ophiostomatales</taxon>
        <taxon>Ophiostomataceae</taxon>
        <taxon>Sporothrix</taxon>
    </lineage>
</organism>
<dbReference type="PANTHER" id="PTHR48022">
    <property type="entry name" value="PLASTIDIC GLUCOSE TRANSPORTER 4"/>
    <property type="match status" value="1"/>
</dbReference>
<comment type="subcellular location">
    <subcellularLocation>
        <location evidence="1">Membrane</location>
        <topology evidence="1">Multi-pass membrane protein</topology>
    </subcellularLocation>
</comment>
<evidence type="ECO:0000256" key="1">
    <source>
        <dbReference type="ARBA" id="ARBA00004141"/>
    </source>
</evidence>
<dbReference type="Gene3D" id="1.20.1250.20">
    <property type="entry name" value="MFS general substrate transporter like domains"/>
    <property type="match status" value="1"/>
</dbReference>
<proteinExistence type="inferred from homology"/>
<reference evidence="8 9" key="1">
    <citation type="journal article" date="2024" name="IMA Fungus">
        <title>IMA Genome - F19 : A genome assembly and annotation guide to empower mycologists, including annotated draft genome sequences of Ceratocystis pirilliformis, Diaporthe australafricana, Fusarium ophioides, Paecilomyces lecythidis, and Sporothrix stenoceras.</title>
        <authorList>
            <person name="Aylward J."/>
            <person name="Wilson A.M."/>
            <person name="Visagie C.M."/>
            <person name="Spraker J."/>
            <person name="Barnes I."/>
            <person name="Buitendag C."/>
            <person name="Ceriani C."/>
            <person name="Del Mar Angel L."/>
            <person name="du Plessis D."/>
            <person name="Fuchs T."/>
            <person name="Gasser K."/>
            <person name="Kramer D."/>
            <person name="Li W."/>
            <person name="Munsamy K."/>
            <person name="Piso A."/>
            <person name="Price J.L."/>
            <person name="Sonnekus B."/>
            <person name="Thomas C."/>
            <person name="van der Nest A."/>
            <person name="van Dijk A."/>
            <person name="van Heerden A."/>
            <person name="van Vuuren N."/>
            <person name="Yilmaz N."/>
            <person name="Duong T.A."/>
            <person name="van der Merwe N.A."/>
            <person name="Wingfield M.J."/>
            <person name="Wingfield B.D."/>
        </authorList>
    </citation>
    <scope>NUCLEOTIDE SEQUENCE [LARGE SCALE GENOMIC DNA]</scope>
    <source>
        <strain evidence="8 9">CMW 5346</strain>
    </source>
</reference>
<evidence type="ECO:0000313" key="9">
    <source>
        <dbReference type="Proteomes" id="UP001583186"/>
    </source>
</evidence>
<evidence type="ECO:0000259" key="7">
    <source>
        <dbReference type="PROSITE" id="PS50850"/>
    </source>
</evidence>
<evidence type="ECO:0000256" key="4">
    <source>
        <dbReference type="ARBA" id="ARBA00022989"/>
    </source>
</evidence>
<dbReference type="SUPFAM" id="SSF103473">
    <property type="entry name" value="MFS general substrate transporter"/>
    <property type="match status" value="1"/>
</dbReference>
<dbReference type="PANTHER" id="PTHR48022:SF2">
    <property type="entry name" value="PLASTIDIC GLUCOSE TRANSPORTER 4"/>
    <property type="match status" value="1"/>
</dbReference>
<comment type="caution">
    <text evidence="8">The sequence shown here is derived from an EMBL/GenBank/DDBJ whole genome shotgun (WGS) entry which is preliminary data.</text>
</comment>
<dbReference type="PROSITE" id="PS50850">
    <property type="entry name" value="MFS"/>
    <property type="match status" value="1"/>
</dbReference>
<gene>
    <name evidence="8" type="primary">SNF3_1</name>
    <name evidence="8" type="ORF">Sste5346_002176</name>
</gene>
<dbReference type="EMBL" id="JAWCUI010000008">
    <property type="protein sequence ID" value="KAL1901109.1"/>
    <property type="molecule type" value="Genomic_DNA"/>
</dbReference>
<dbReference type="InterPro" id="IPR020846">
    <property type="entry name" value="MFS_dom"/>
</dbReference>
<evidence type="ECO:0000256" key="5">
    <source>
        <dbReference type="ARBA" id="ARBA00023136"/>
    </source>
</evidence>
<evidence type="ECO:0000313" key="8">
    <source>
        <dbReference type="EMBL" id="KAL1901109.1"/>
    </source>
</evidence>
<dbReference type="InterPro" id="IPR050360">
    <property type="entry name" value="MFS_Sugar_Transporters"/>
</dbReference>
<evidence type="ECO:0000256" key="6">
    <source>
        <dbReference type="SAM" id="Phobius"/>
    </source>
</evidence>
<evidence type="ECO:0000256" key="2">
    <source>
        <dbReference type="ARBA" id="ARBA00010992"/>
    </source>
</evidence>
<dbReference type="InterPro" id="IPR036259">
    <property type="entry name" value="MFS_trans_sf"/>
</dbReference>
<name>A0ABR3ZLT1_9PEZI</name>
<keyword evidence="5 6" id="KW-0472">Membrane</keyword>
<keyword evidence="9" id="KW-1185">Reference proteome</keyword>
<feature type="transmembrane region" description="Helical" evidence="6">
    <location>
        <begin position="54"/>
        <end position="77"/>
    </location>
</feature>
<keyword evidence="3 6" id="KW-0812">Transmembrane</keyword>